<evidence type="ECO:0000313" key="2">
    <source>
        <dbReference type="Proteomes" id="UP000612055"/>
    </source>
</evidence>
<accession>A0A835XUM9</accession>
<dbReference type="EMBL" id="JAEHOE010000053">
    <property type="protein sequence ID" value="KAG2491477.1"/>
    <property type="molecule type" value="Genomic_DNA"/>
</dbReference>
<dbReference type="Proteomes" id="UP000612055">
    <property type="component" value="Unassembled WGS sequence"/>
</dbReference>
<sequence>MTRAPASFAPGSLMFAVEVDLEGPRQAASCQAQAGRRRKGASNPGEVDLALRTLAPSSGCASKRLLDDVRTLKRQGCATDAAALAEGLRALGYDAVRLAQHASHGGPSSASSGSSGLRLAHDFVVVAGCGSSPQLIVEPNFREHFGIGSIYATDRYKQVLAAIPEELVAPYSQLEEMVKLICEEMKFSFEATGNYLPPWRSTASVLSRWSPIRGSS</sequence>
<dbReference type="PANTHER" id="PTHR31579">
    <property type="entry name" value="OS03G0796600 PROTEIN"/>
    <property type="match status" value="1"/>
</dbReference>
<reference evidence="1" key="1">
    <citation type="journal article" date="2020" name="bioRxiv">
        <title>Comparative genomics of Chlamydomonas.</title>
        <authorList>
            <person name="Craig R.J."/>
            <person name="Hasan A.R."/>
            <person name="Ness R.W."/>
            <person name="Keightley P.D."/>
        </authorList>
    </citation>
    <scope>NUCLEOTIDE SEQUENCE</scope>
    <source>
        <strain evidence="1">CCAP 11/70</strain>
    </source>
</reference>
<protein>
    <submittedName>
        <fullName evidence="1">Uncharacterized protein</fullName>
    </submittedName>
</protein>
<name>A0A835XUM9_9CHLO</name>
<gene>
    <name evidence="1" type="ORF">HYH03_010262</name>
</gene>
<organism evidence="1 2">
    <name type="scientific">Edaphochlamys debaryana</name>
    <dbReference type="NCBI Taxonomy" id="47281"/>
    <lineage>
        <taxon>Eukaryota</taxon>
        <taxon>Viridiplantae</taxon>
        <taxon>Chlorophyta</taxon>
        <taxon>core chlorophytes</taxon>
        <taxon>Chlorophyceae</taxon>
        <taxon>CS clade</taxon>
        <taxon>Chlamydomonadales</taxon>
        <taxon>Chlamydomonadales incertae sedis</taxon>
        <taxon>Edaphochlamys</taxon>
    </lineage>
</organism>
<dbReference type="Pfam" id="PF04720">
    <property type="entry name" value="PDDEXK_6"/>
    <property type="match status" value="1"/>
</dbReference>
<comment type="caution">
    <text evidence="1">The sequence shown here is derived from an EMBL/GenBank/DDBJ whole genome shotgun (WGS) entry which is preliminary data.</text>
</comment>
<keyword evidence="2" id="KW-1185">Reference proteome</keyword>
<dbReference type="PANTHER" id="PTHR31579:SF1">
    <property type="entry name" value="OS03G0796600 PROTEIN"/>
    <property type="match status" value="1"/>
</dbReference>
<proteinExistence type="predicted"/>
<dbReference type="InterPro" id="IPR006502">
    <property type="entry name" value="PDDEXK-like"/>
</dbReference>
<dbReference type="OrthoDB" id="691424at2759"/>
<evidence type="ECO:0000313" key="1">
    <source>
        <dbReference type="EMBL" id="KAG2491477.1"/>
    </source>
</evidence>
<dbReference type="AlphaFoldDB" id="A0A835XUM9"/>